<comment type="similarity">
    <text evidence="1">Belongs to the aldo/keto reductase family.</text>
</comment>
<name>A0AA39FY15_9HYME</name>
<dbReference type="EMBL" id="JAQQBS010000001">
    <property type="protein sequence ID" value="KAK0177590.1"/>
    <property type="molecule type" value="Genomic_DNA"/>
</dbReference>
<dbReference type="Gene3D" id="3.20.20.100">
    <property type="entry name" value="NADP-dependent oxidoreductase domain"/>
    <property type="match status" value="1"/>
</dbReference>
<evidence type="ECO:0000313" key="9">
    <source>
        <dbReference type="Proteomes" id="UP001168990"/>
    </source>
</evidence>
<evidence type="ECO:0000256" key="2">
    <source>
        <dbReference type="ARBA" id="ARBA00022857"/>
    </source>
</evidence>
<evidence type="ECO:0000256" key="4">
    <source>
        <dbReference type="PIRSR" id="PIRSR000097-1"/>
    </source>
</evidence>
<feature type="site" description="Lowers pKa of active site Tyr" evidence="6">
    <location>
        <position position="80"/>
    </location>
</feature>
<keyword evidence="9" id="KW-1185">Reference proteome</keyword>
<dbReference type="Pfam" id="PF00248">
    <property type="entry name" value="Aldo_ket_red"/>
    <property type="match status" value="1"/>
</dbReference>
<proteinExistence type="inferred from homology"/>
<evidence type="ECO:0000256" key="1">
    <source>
        <dbReference type="ARBA" id="ARBA00007905"/>
    </source>
</evidence>
<dbReference type="SUPFAM" id="SSF51430">
    <property type="entry name" value="NAD(P)-linked oxidoreductase"/>
    <property type="match status" value="1"/>
</dbReference>
<evidence type="ECO:0000256" key="5">
    <source>
        <dbReference type="PIRSR" id="PIRSR000097-2"/>
    </source>
</evidence>
<sequence>MSLAPLITLSNGNKIPVLGLGTWRGNAGDVFRAVKDAIDIGYRHFDCALVYENESEVGAALKAKIDEGVVKREDLFITSKLWNTYHETKSVLTGIKKSLKNLGLDYLDLYLIHWPMASKEGDELFPKNPDGTTIMTDTDYLDTWKGMEQIYQLGLAKNIGISNFNSEQITRLLEHAKIKPVVNQVECHPYLNQKKLSEFCKARDIVITAYSPLGSPDRPWVKPGDPVLLDDVKLVKIAEKYGKSPAQVVIRYQIDRGHVVIPKTVTPTRLVENFGVLDFNLTPEDIAYIDSFDVGGRLVAVADRASCRFYPFNIPY</sequence>
<feature type="active site" description="Proton donor" evidence="4">
    <location>
        <position position="51"/>
    </location>
</feature>
<protein>
    <recommendedName>
        <fullName evidence="7">NADP-dependent oxidoreductase domain-containing protein</fullName>
    </recommendedName>
</protein>
<dbReference type="PIRSF" id="PIRSF000097">
    <property type="entry name" value="AKR"/>
    <property type="match status" value="1"/>
</dbReference>
<dbReference type="InterPro" id="IPR020471">
    <property type="entry name" value="AKR"/>
</dbReference>
<organism evidence="8 9">
    <name type="scientific">Microctonus aethiopoides</name>
    <dbReference type="NCBI Taxonomy" id="144406"/>
    <lineage>
        <taxon>Eukaryota</taxon>
        <taxon>Metazoa</taxon>
        <taxon>Ecdysozoa</taxon>
        <taxon>Arthropoda</taxon>
        <taxon>Hexapoda</taxon>
        <taxon>Insecta</taxon>
        <taxon>Pterygota</taxon>
        <taxon>Neoptera</taxon>
        <taxon>Endopterygota</taxon>
        <taxon>Hymenoptera</taxon>
        <taxon>Apocrita</taxon>
        <taxon>Ichneumonoidea</taxon>
        <taxon>Braconidae</taxon>
        <taxon>Euphorinae</taxon>
        <taxon>Microctonus</taxon>
    </lineage>
</organism>
<dbReference type="FunFam" id="3.20.20.100:FF:000006">
    <property type="entry name" value="Aldo-keto reductase family 1 member A1"/>
    <property type="match status" value="1"/>
</dbReference>
<keyword evidence="3" id="KW-0560">Oxidoreductase</keyword>
<dbReference type="InterPro" id="IPR036812">
    <property type="entry name" value="NAD(P)_OxRdtase_dom_sf"/>
</dbReference>
<dbReference type="PROSITE" id="PS00063">
    <property type="entry name" value="ALDOKETO_REDUCTASE_3"/>
    <property type="match status" value="1"/>
</dbReference>
<reference evidence="8" key="1">
    <citation type="journal article" date="2023" name="bioRxiv">
        <title>Scaffold-level genome assemblies of two parasitoid biocontrol wasps reveal the parthenogenesis mechanism and an associated novel virus.</title>
        <authorList>
            <person name="Inwood S."/>
            <person name="Skelly J."/>
            <person name="Guhlin J."/>
            <person name="Harrop T."/>
            <person name="Goldson S."/>
            <person name="Dearden P."/>
        </authorList>
    </citation>
    <scope>NUCLEOTIDE SEQUENCE</scope>
    <source>
        <strain evidence="8">Irish</strain>
        <tissue evidence="8">Whole body</tissue>
    </source>
</reference>
<dbReference type="PROSITE" id="PS00798">
    <property type="entry name" value="ALDOKETO_REDUCTASE_1"/>
    <property type="match status" value="1"/>
</dbReference>
<keyword evidence="2" id="KW-0521">NADP</keyword>
<dbReference type="Proteomes" id="UP001168990">
    <property type="component" value="Unassembled WGS sequence"/>
</dbReference>
<dbReference type="AlphaFoldDB" id="A0AA39FY15"/>
<dbReference type="PROSITE" id="PS00062">
    <property type="entry name" value="ALDOKETO_REDUCTASE_2"/>
    <property type="match status" value="1"/>
</dbReference>
<feature type="binding site" evidence="5">
    <location>
        <position position="113"/>
    </location>
    <ligand>
        <name>substrate</name>
    </ligand>
</feature>
<dbReference type="InterPro" id="IPR018170">
    <property type="entry name" value="Aldo/ket_reductase_CS"/>
</dbReference>
<feature type="domain" description="NADP-dependent oxidoreductase" evidence="7">
    <location>
        <begin position="18"/>
        <end position="292"/>
    </location>
</feature>
<evidence type="ECO:0000313" key="8">
    <source>
        <dbReference type="EMBL" id="KAK0177590.1"/>
    </source>
</evidence>
<accession>A0AA39FY15</accession>
<comment type="caution">
    <text evidence="8">The sequence shown here is derived from an EMBL/GenBank/DDBJ whole genome shotgun (WGS) entry which is preliminary data.</text>
</comment>
<reference evidence="8" key="2">
    <citation type="submission" date="2023-03" db="EMBL/GenBank/DDBJ databases">
        <authorList>
            <person name="Inwood S.N."/>
            <person name="Skelly J.G."/>
            <person name="Guhlin J."/>
            <person name="Harrop T.W.R."/>
            <person name="Goldson S.G."/>
            <person name="Dearden P.K."/>
        </authorList>
    </citation>
    <scope>NUCLEOTIDE SEQUENCE</scope>
    <source>
        <strain evidence="8">Irish</strain>
        <tissue evidence="8">Whole body</tissue>
    </source>
</reference>
<dbReference type="GO" id="GO:0016491">
    <property type="term" value="F:oxidoreductase activity"/>
    <property type="evidence" value="ECO:0007669"/>
    <property type="project" value="UniProtKB-KW"/>
</dbReference>
<dbReference type="PANTHER" id="PTHR11732">
    <property type="entry name" value="ALDO/KETO REDUCTASE"/>
    <property type="match status" value="1"/>
</dbReference>
<evidence type="ECO:0000256" key="6">
    <source>
        <dbReference type="PIRSR" id="PIRSR000097-3"/>
    </source>
</evidence>
<gene>
    <name evidence="8" type="ORF">PV328_001628</name>
</gene>
<evidence type="ECO:0000259" key="7">
    <source>
        <dbReference type="Pfam" id="PF00248"/>
    </source>
</evidence>
<evidence type="ECO:0000256" key="3">
    <source>
        <dbReference type="ARBA" id="ARBA00023002"/>
    </source>
</evidence>
<dbReference type="InterPro" id="IPR023210">
    <property type="entry name" value="NADP_OxRdtase_dom"/>
</dbReference>
<dbReference type="PRINTS" id="PR00069">
    <property type="entry name" value="ALDKETRDTASE"/>
</dbReference>